<dbReference type="PANTHER" id="PTHR11699">
    <property type="entry name" value="ALDEHYDE DEHYDROGENASE-RELATED"/>
    <property type="match status" value="1"/>
</dbReference>
<comment type="similarity">
    <text evidence="1 5">Belongs to the aldehyde dehydrogenase family.</text>
</comment>
<evidence type="ECO:0000256" key="1">
    <source>
        <dbReference type="ARBA" id="ARBA00009986"/>
    </source>
</evidence>
<dbReference type="Gene3D" id="3.40.309.10">
    <property type="entry name" value="Aldehyde Dehydrogenase, Chain A, domain 2"/>
    <property type="match status" value="1"/>
</dbReference>
<comment type="caution">
    <text evidence="7">The sequence shown here is derived from an EMBL/GenBank/DDBJ whole genome shotgun (WGS) entry which is preliminary data.</text>
</comment>
<dbReference type="Pfam" id="PF00171">
    <property type="entry name" value="Aldedh"/>
    <property type="match status" value="1"/>
</dbReference>
<evidence type="ECO:0000256" key="5">
    <source>
        <dbReference type="RuleBase" id="RU003345"/>
    </source>
</evidence>
<keyword evidence="2 5" id="KW-0560">Oxidoreductase</keyword>
<dbReference type="InterPro" id="IPR016161">
    <property type="entry name" value="Ald_DH/histidinol_DH"/>
</dbReference>
<dbReference type="EMBL" id="LZRT01000090">
    <property type="protein sequence ID" value="OUM86479.1"/>
    <property type="molecule type" value="Genomic_DNA"/>
</dbReference>
<evidence type="ECO:0000259" key="6">
    <source>
        <dbReference type="Pfam" id="PF00171"/>
    </source>
</evidence>
<keyword evidence="3" id="KW-0520">NAD</keyword>
<dbReference type="InterPro" id="IPR016163">
    <property type="entry name" value="Ald_DH_C"/>
</dbReference>
<evidence type="ECO:0000256" key="4">
    <source>
        <dbReference type="PROSITE-ProRule" id="PRU10007"/>
    </source>
</evidence>
<dbReference type="FunFam" id="3.40.309.10:FF:000012">
    <property type="entry name" value="Betaine aldehyde dehydrogenase"/>
    <property type="match status" value="1"/>
</dbReference>
<dbReference type="AlphaFoldDB" id="A0A1Y3PQB1"/>
<dbReference type="SUPFAM" id="SSF53720">
    <property type="entry name" value="ALDH-like"/>
    <property type="match status" value="1"/>
</dbReference>
<dbReference type="PROSITE" id="PS00070">
    <property type="entry name" value="ALDEHYDE_DEHYDR_CYS"/>
    <property type="match status" value="1"/>
</dbReference>
<dbReference type="FunFam" id="3.40.605.10:FF:000026">
    <property type="entry name" value="Aldehyde dehydrogenase, putative"/>
    <property type="match status" value="1"/>
</dbReference>
<dbReference type="InterPro" id="IPR016160">
    <property type="entry name" value="Ald_DH_CS_CYS"/>
</dbReference>
<dbReference type="InterPro" id="IPR015590">
    <property type="entry name" value="Aldehyde_DH_dom"/>
</dbReference>
<proteinExistence type="inferred from homology"/>
<organism evidence="7 8">
    <name type="scientific">Bacillus thermozeamaize</name>
    <dbReference type="NCBI Taxonomy" id="230954"/>
    <lineage>
        <taxon>Bacteria</taxon>
        <taxon>Bacillati</taxon>
        <taxon>Bacillota</taxon>
        <taxon>Bacilli</taxon>
        <taxon>Bacillales</taxon>
        <taxon>Bacillaceae</taxon>
        <taxon>Bacillus</taxon>
    </lineage>
</organism>
<accession>A0A1Y3PQB1</accession>
<protein>
    <submittedName>
        <fullName evidence="7">Betaine-aldehyde dehydrogenase</fullName>
    </submittedName>
</protein>
<feature type="domain" description="Aldehyde dehydrogenase" evidence="6">
    <location>
        <begin position="24"/>
        <end position="489"/>
    </location>
</feature>
<gene>
    <name evidence="7" type="ORF">BAA01_06955</name>
</gene>
<dbReference type="FunFam" id="3.40.605.10:FF:000011">
    <property type="entry name" value="ALD5p Mitochondrial aldehyde dehydrogenase"/>
    <property type="match status" value="1"/>
</dbReference>
<name>A0A1Y3PQB1_9BACI</name>
<dbReference type="Proteomes" id="UP000196475">
    <property type="component" value="Unassembled WGS sequence"/>
</dbReference>
<dbReference type="InterPro" id="IPR029510">
    <property type="entry name" value="Ald_DH_CS_GLU"/>
</dbReference>
<sequence>MYPIPESVQAFLRSPKKHLIGGEWVESASGNTFPVFNPSNGEIIAQAARGDAADIDRAVQAARQAFEQGDWPAYTPYERSQLLHRLADLLEAHQEELAVLESLDTGKPIRDARRIDVPATIRHFRYYAGWANKITGDTISHSQRGNYLAYTVREPMGVVGQIIPWNFPILMAAWKLAAALACGNTVVLKPAEQTPLSALRLGELAMEAGFPKGVINIVTGFGEEAGAALVAHPDVDKVAFTGSTAVGQEIMRAAAGNLKAVSLELGGKSPNVIFADADLKRAIPNAFFALFYNQGQVCGAGSRLFVEKSIADQVVEELVQMAKQMKIGHSLDPETRFGPVVSQEHLERIERYIELGKQEGAEVALAGGRMAEAGGGYFVSPTIFTNVDNKMRIAQEEIFGPVLGVQVFEELEEVIERCNDTIYGLAAGVWTSNIRTAQWMTKRLKAGTVWVNCYNVLDDAVPFGGYKYSGIGREMGSYALELYTQVKSVWVNYD</sequence>
<evidence type="ECO:0000313" key="8">
    <source>
        <dbReference type="Proteomes" id="UP000196475"/>
    </source>
</evidence>
<dbReference type="Gene3D" id="3.40.605.10">
    <property type="entry name" value="Aldehyde Dehydrogenase, Chain A, domain 1"/>
    <property type="match status" value="1"/>
</dbReference>
<dbReference type="InterPro" id="IPR016162">
    <property type="entry name" value="Ald_DH_N"/>
</dbReference>
<evidence type="ECO:0000256" key="3">
    <source>
        <dbReference type="ARBA" id="ARBA00023027"/>
    </source>
</evidence>
<dbReference type="GO" id="GO:0016620">
    <property type="term" value="F:oxidoreductase activity, acting on the aldehyde or oxo group of donors, NAD or NADP as acceptor"/>
    <property type="evidence" value="ECO:0007669"/>
    <property type="project" value="InterPro"/>
</dbReference>
<dbReference type="PROSITE" id="PS00687">
    <property type="entry name" value="ALDEHYDE_DEHYDR_GLU"/>
    <property type="match status" value="1"/>
</dbReference>
<feature type="active site" evidence="4">
    <location>
        <position position="264"/>
    </location>
</feature>
<reference evidence="8" key="1">
    <citation type="submission" date="2016-06" db="EMBL/GenBank/DDBJ databases">
        <authorList>
            <person name="Nascimento L."/>
            <person name="Pereira R.V."/>
            <person name="Martins L.F."/>
            <person name="Quaggio R.B."/>
            <person name="Silva A.M."/>
            <person name="Setubal J.C."/>
        </authorList>
    </citation>
    <scope>NUCLEOTIDE SEQUENCE [LARGE SCALE GENOMIC DNA]</scope>
</reference>
<evidence type="ECO:0000313" key="7">
    <source>
        <dbReference type="EMBL" id="OUM86479.1"/>
    </source>
</evidence>
<evidence type="ECO:0000256" key="2">
    <source>
        <dbReference type="ARBA" id="ARBA00023002"/>
    </source>
</evidence>